<dbReference type="PANTHER" id="PTHR30582">
    <property type="entry name" value="L,D-TRANSPEPTIDASE"/>
    <property type="match status" value="1"/>
</dbReference>
<dbReference type="GO" id="GO:0008360">
    <property type="term" value="P:regulation of cell shape"/>
    <property type="evidence" value="ECO:0007669"/>
    <property type="project" value="UniProtKB-UniRule"/>
</dbReference>
<evidence type="ECO:0000256" key="4">
    <source>
        <dbReference type="ARBA" id="ARBA00022984"/>
    </source>
</evidence>
<evidence type="ECO:0000313" key="9">
    <source>
        <dbReference type="EMBL" id="MDG3014413.1"/>
    </source>
</evidence>
<protein>
    <submittedName>
        <fullName evidence="9">L,D-transpeptidase</fullName>
    </submittedName>
</protein>
<dbReference type="Pfam" id="PF03734">
    <property type="entry name" value="YkuD"/>
    <property type="match status" value="1"/>
</dbReference>
<evidence type="ECO:0000313" key="10">
    <source>
        <dbReference type="Proteomes" id="UP001152755"/>
    </source>
</evidence>
<keyword evidence="7" id="KW-0812">Transmembrane</keyword>
<organism evidence="9 10">
    <name type="scientific">Speluncibacter jeojiensis</name>
    <dbReference type="NCBI Taxonomy" id="2710754"/>
    <lineage>
        <taxon>Bacteria</taxon>
        <taxon>Bacillati</taxon>
        <taxon>Actinomycetota</taxon>
        <taxon>Actinomycetes</taxon>
        <taxon>Mycobacteriales</taxon>
        <taxon>Speluncibacteraceae</taxon>
        <taxon>Speluncibacter</taxon>
    </lineage>
</organism>
<name>A0A9X4LXX5_9ACTN</name>
<dbReference type="SUPFAM" id="SSF141523">
    <property type="entry name" value="L,D-transpeptidase catalytic domain-like"/>
    <property type="match status" value="1"/>
</dbReference>
<keyword evidence="3 6" id="KW-0133">Cell shape</keyword>
<feature type="transmembrane region" description="Helical" evidence="7">
    <location>
        <begin position="20"/>
        <end position="43"/>
    </location>
</feature>
<gene>
    <name evidence="9" type="ORF">NVS88_07560</name>
</gene>
<dbReference type="PANTHER" id="PTHR30582:SF2">
    <property type="entry name" value="L,D-TRANSPEPTIDASE YCIB-RELATED"/>
    <property type="match status" value="1"/>
</dbReference>
<dbReference type="Gene3D" id="2.40.440.10">
    <property type="entry name" value="L,D-transpeptidase catalytic domain-like"/>
    <property type="match status" value="1"/>
</dbReference>
<accession>A0A9X4LXX5</accession>
<keyword evidence="2" id="KW-0808">Transferase</keyword>
<keyword evidence="10" id="KW-1185">Reference proteome</keyword>
<dbReference type="InterPro" id="IPR005490">
    <property type="entry name" value="LD_TPept_cat_dom"/>
</dbReference>
<dbReference type="PROSITE" id="PS52029">
    <property type="entry name" value="LD_TPASE"/>
    <property type="match status" value="1"/>
</dbReference>
<dbReference type="RefSeq" id="WP_332519584.1">
    <property type="nucleotide sequence ID" value="NZ_JANRHA010000004.1"/>
</dbReference>
<keyword evidence="7" id="KW-1133">Transmembrane helix</keyword>
<keyword evidence="7" id="KW-0472">Membrane</keyword>
<comment type="pathway">
    <text evidence="1 6">Cell wall biogenesis; peptidoglycan biosynthesis.</text>
</comment>
<dbReference type="GO" id="GO:0016740">
    <property type="term" value="F:transferase activity"/>
    <property type="evidence" value="ECO:0007669"/>
    <property type="project" value="UniProtKB-KW"/>
</dbReference>
<dbReference type="InterPro" id="IPR050979">
    <property type="entry name" value="LD-transpeptidase"/>
</dbReference>
<evidence type="ECO:0000256" key="1">
    <source>
        <dbReference type="ARBA" id="ARBA00004752"/>
    </source>
</evidence>
<dbReference type="CDD" id="cd16913">
    <property type="entry name" value="YkuD_like"/>
    <property type="match status" value="1"/>
</dbReference>
<proteinExistence type="predicted"/>
<evidence type="ECO:0000259" key="8">
    <source>
        <dbReference type="PROSITE" id="PS52029"/>
    </source>
</evidence>
<evidence type="ECO:0000256" key="7">
    <source>
        <dbReference type="SAM" id="Phobius"/>
    </source>
</evidence>
<keyword evidence="5 6" id="KW-0961">Cell wall biogenesis/degradation</keyword>
<feature type="active site" description="Nucleophile" evidence="6">
    <location>
        <position position="181"/>
    </location>
</feature>
<dbReference type="GO" id="GO:0071972">
    <property type="term" value="F:peptidoglycan L,D-transpeptidase activity"/>
    <property type="evidence" value="ECO:0007669"/>
    <property type="project" value="TreeGrafter"/>
</dbReference>
<sequence>MPGPVRRPLGSPLRRAVGSLARTVGWPLLLLPLIVGATVFVLVDPHFRLSMATPRTTPSAVVHQSSADSVVGADAAACLANQSPQLVLVSISRQRAWMCAGTRTVHATAVTTGDVLSGDGTPTGTWAIEAKQPDRWLSGPGYSDFVHYWMPFHDDFGFHDADWQTMPFGDVGYRSEGSHGCVHLPEAAMSWLYNWAEVGAGVTIVH</sequence>
<dbReference type="InterPro" id="IPR038063">
    <property type="entry name" value="Transpep_catalytic_dom"/>
</dbReference>
<reference evidence="9" key="1">
    <citation type="submission" date="2022-08" db="EMBL/GenBank/DDBJ databases">
        <title>Genome analysis of Corynebacteriales strain.</title>
        <authorList>
            <person name="Lee S.D."/>
        </authorList>
    </citation>
    <scope>NUCLEOTIDE SEQUENCE</scope>
    <source>
        <strain evidence="9">D3-21</strain>
    </source>
</reference>
<evidence type="ECO:0000256" key="2">
    <source>
        <dbReference type="ARBA" id="ARBA00022679"/>
    </source>
</evidence>
<feature type="domain" description="L,D-TPase catalytic" evidence="8">
    <location>
        <begin position="85"/>
        <end position="205"/>
    </location>
</feature>
<evidence type="ECO:0000256" key="5">
    <source>
        <dbReference type="ARBA" id="ARBA00023316"/>
    </source>
</evidence>
<evidence type="ECO:0000256" key="6">
    <source>
        <dbReference type="PROSITE-ProRule" id="PRU01373"/>
    </source>
</evidence>
<dbReference type="Proteomes" id="UP001152755">
    <property type="component" value="Unassembled WGS sequence"/>
</dbReference>
<comment type="caution">
    <text evidence="9">The sequence shown here is derived from an EMBL/GenBank/DDBJ whole genome shotgun (WGS) entry which is preliminary data.</text>
</comment>
<dbReference type="GO" id="GO:0005576">
    <property type="term" value="C:extracellular region"/>
    <property type="evidence" value="ECO:0007669"/>
    <property type="project" value="TreeGrafter"/>
</dbReference>
<evidence type="ECO:0000256" key="3">
    <source>
        <dbReference type="ARBA" id="ARBA00022960"/>
    </source>
</evidence>
<dbReference type="GO" id="GO:0071555">
    <property type="term" value="P:cell wall organization"/>
    <property type="evidence" value="ECO:0007669"/>
    <property type="project" value="UniProtKB-UniRule"/>
</dbReference>
<dbReference type="EMBL" id="JANRHA010000004">
    <property type="protein sequence ID" value="MDG3014413.1"/>
    <property type="molecule type" value="Genomic_DNA"/>
</dbReference>
<feature type="active site" description="Proton donor/acceptor" evidence="6">
    <location>
        <position position="159"/>
    </location>
</feature>
<dbReference type="AlphaFoldDB" id="A0A9X4LXX5"/>
<keyword evidence="4 6" id="KW-0573">Peptidoglycan synthesis</keyword>
<dbReference type="GO" id="GO:0018104">
    <property type="term" value="P:peptidoglycan-protein cross-linking"/>
    <property type="evidence" value="ECO:0007669"/>
    <property type="project" value="TreeGrafter"/>
</dbReference>